<evidence type="ECO:0000256" key="1">
    <source>
        <dbReference type="ARBA" id="ARBA00004141"/>
    </source>
</evidence>
<dbReference type="Gene3D" id="1.20.1540.10">
    <property type="entry name" value="Rhomboid-like"/>
    <property type="match status" value="1"/>
</dbReference>
<dbReference type="PANTHER" id="PTHR45840">
    <property type="entry name" value="RHOMBOID-RELATED PROTEIN"/>
    <property type="match status" value="1"/>
</dbReference>
<sequence length="444" mass="49708">MLFQAVNATVHKMFGFGPQIAKLLRHEETNGISTPTTTIDIPLEIEETAQDISLLEVDTTSDDGQIFDLLDRADGTRDGRIDTRSLLKWVTAMDLKKAIDMEANLNITPTRLERLVSRADANKDGFVDKEEFSQMLRDHAQELDKAQRSLFRQYLKVIAYGEEITLCPPPIFILSVAILEVIVFISHMVQFHKHHPELPVAWNEIAPLCSKLILNPNQRAQVWRFLTYSLVHSGFQHFALNVVMQILVGLPLEMTHGPYRVGTVYLVGVLAGSLGSSIFEPHAFLAGASGGVYALIGAHLATLILNWREDIMIINKRVRRGKATSAKHGHMIRTLRLILVLAYAVVDPVIAIIKHNGKTSYVAHLSGALIGVLIGIVVLKNRKVEHWEQKLKTVCLALVMVIMVPVLSWNIFADFIVRLVHGNNATYFGVEPGHEFLRSCHNYI</sequence>
<dbReference type="Pfam" id="PF13202">
    <property type="entry name" value="EF-hand_5"/>
    <property type="match status" value="1"/>
</dbReference>
<feature type="transmembrane region" description="Helical" evidence="7">
    <location>
        <begin position="391"/>
        <end position="412"/>
    </location>
</feature>
<dbReference type="Proteomes" id="UP000318571">
    <property type="component" value="Chromosome 9"/>
</dbReference>
<feature type="transmembrane region" description="Helical" evidence="7">
    <location>
        <begin position="337"/>
        <end position="355"/>
    </location>
</feature>
<dbReference type="CDD" id="cd00051">
    <property type="entry name" value="EFh"/>
    <property type="match status" value="1"/>
</dbReference>
<dbReference type="SUPFAM" id="SSF144091">
    <property type="entry name" value="Rhomboid-like"/>
    <property type="match status" value="1"/>
</dbReference>
<dbReference type="InterPro" id="IPR002048">
    <property type="entry name" value="EF_hand_dom"/>
</dbReference>
<dbReference type="GO" id="GO:0004252">
    <property type="term" value="F:serine-type endopeptidase activity"/>
    <property type="evidence" value="ECO:0007669"/>
    <property type="project" value="InterPro"/>
</dbReference>
<name>A0A553NZH4_TIGCA</name>
<dbReference type="Pfam" id="PF01694">
    <property type="entry name" value="Rhomboid"/>
    <property type="match status" value="1"/>
</dbReference>
<dbReference type="OrthoDB" id="418595at2759"/>
<evidence type="ECO:0000256" key="6">
    <source>
        <dbReference type="ARBA" id="ARBA00023136"/>
    </source>
</evidence>
<evidence type="ECO:0000259" key="8">
    <source>
        <dbReference type="PROSITE" id="PS50222"/>
    </source>
</evidence>
<dbReference type="SUPFAM" id="SSF47473">
    <property type="entry name" value="EF-hand"/>
    <property type="match status" value="1"/>
</dbReference>
<dbReference type="InterPro" id="IPR022764">
    <property type="entry name" value="Peptidase_S54_rhomboid_dom"/>
</dbReference>
<evidence type="ECO:0000313" key="10">
    <source>
        <dbReference type="Proteomes" id="UP000318571"/>
    </source>
</evidence>
<evidence type="ECO:0000256" key="2">
    <source>
        <dbReference type="ARBA" id="ARBA00009045"/>
    </source>
</evidence>
<dbReference type="InterPro" id="IPR035952">
    <property type="entry name" value="Rhomboid-like_sf"/>
</dbReference>
<keyword evidence="10" id="KW-1185">Reference proteome</keyword>
<dbReference type="InterPro" id="IPR018247">
    <property type="entry name" value="EF_Hand_1_Ca_BS"/>
</dbReference>
<keyword evidence="4" id="KW-0106">Calcium</keyword>
<accession>A0A553NZH4</accession>
<keyword evidence="6 7" id="KW-0472">Membrane</keyword>
<dbReference type="SMART" id="SM00054">
    <property type="entry name" value="EFh"/>
    <property type="match status" value="2"/>
</dbReference>
<keyword evidence="3 7" id="KW-0812">Transmembrane</keyword>
<dbReference type="Gene3D" id="1.10.238.10">
    <property type="entry name" value="EF-hand"/>
    <property type="match status" value="1"/>
</dbReference>
<evidence type="ECO:0000313" key="9">
    <source>
        <dbReference type="EMBL" id="TRY70827.1"/>
    </source>
</evidence>
<keyword evidence="5 7" id="KW-1133">Transmembrane helix</keyword>
<proteinExistence type="inferred from homology"/>
<dbReference type="InterPro" id="IPR051739">
    <property type="entry name" value="Rhomboid_IM_Serine_Proteases"/>
</dbReference>
<dbReference type="GO" id="GO:0016020">
    <property type="term" value="C:membrane"/>
    <property type="evidence" value="ECO:0007669"/>
    <property type="project" value="UniProtKB-SubCell"/>
</dbReference>
<dbReference type="PROSITE" id="PS00018">
    <property type="entry name" value="EF_HAND_1"/>
    <property type="match status" value="1"/>
</dbReference>
<feature type="transmembrane region" description="Helical" evidence="7">
    <location>
        <begin position="361"/>
        <end position="379"/>
    </location>
</feature>
<gene>
    <name evidence="9" type="ORF">TCAL_04481</name>
</gene>
<organism evidence="9 10">
    <name type="scientific">Tigriopus californicus</name>
    <name type="common">Marine copepod</name>
    <dbReference type="NCBI Taxonomy" id="6832"/>
    <lineage>
        <taxon>Eukaryota</taxon>
        <taxon>Metazoa</taxon>
        <taxon>Ecdysozoa</taxon>
        <taxon>Arthropoda</taxon>
        <taxon>Crustacea</taxon>
        <taxon>Multicrustacea</taxon>
        <taxon>Hexanauplia</taxon>
        <taxon>Copepoda</taxon>
        <taxon>Harpacticoida</taxon>
        <taxon>Harpacticidae</taxon>
        <taxon>Tigriopus</taxon>
    </lineage>
</organism>
<evidence type="ECO:0000256" key="5">
    <source>
        <dbReference type="ARBA" id="ARBA00022989"/>
    </source>
</evidence>
<feature type="transmembrane region" description="Helical" evidence="7">
    <location>
        <begin position="285"/>
        <end position="307"/>
    </location>
</feature>
<dbReference type="PANTHER" id="PTHR45840:SF8">
    <property type="entry name" value="RHOMBOID PROTEASE"/>
    <property type="match status" value="1"/>
</dbReference>
<dbReference type="GO" id="GO:0005509">
    <property type="term" value="F:calcium ion binding"/>
    <property type="evidence" value="ECO:0007669"/>
    <property type="project" value="InterPro"/>
</dbReference>
<evidence type="ECO:0000256" key="7">
    <source>
        <dbReference type="SAM" id="Phobius"/>
    </source>
</evidence>
<dbReference type="EMBL" id="VCGU01000009">
    <property type="protein sequence ID" value="TRY70827.1"/>
    <property type="molecule type" value="Genomic_DNA"/>
</dbReference>
<comment type="subcellular location">
    <subcellularLocation>
        <location evidence="1">Membrane</location>
        <topology evidence="1">Multi-pass membrane protein</topology>
    </subcellularLocation>
</comment>
<dbReference type="PROSITE" id="PS50222">
    <property type="entry name" value="EF_HAND_2"/>
    <property type="match status" value="1"/>
</dbReference>
<protein>
    <recommendedName>
        <fullName evidence="8">EF-hand domain-containing protein</fullName>
    </recommendedName>
</protein>
<reference evidence="9 10" key="1">
    <citation type="journal article" date="2018" name="Nat. Ecol. Evol.">
        <title>Genomic signatures of mitonuclear coevolution across populations of Tigriopus californicus.</title>
        <authorList>
            <person name="Barreto F.S."/>
            <person name="Watson E.T."/>
            <person name="Lima T.G."/>
            <person name="Willett C.S."/>
            <person name="Edmands S."/>
            <person name="Li W."/>
            <person name="Burton R.S."/>
        </authorList>
    </citation>
    <scope>NUCLEOTIDE SEQUENCE [LARGE SCALE GENOMIC DNA]</scope>
    <source>
        <strain evidence="9 10">San Diego</strain>
    </source>
</reference>
<dbReference type="InterPro" id="IPR011992">
    <property type="entry name" value="EF-hand-dom_pair"/>
</dbReference>
<dbReference type="AlphaFoldDB" id="A0A553NZH4"/>
<comment type="similarity">
    <text evidence="2">Belongs to the peptidase S54 family.</text>
</comment>
<feature type="domain" description="EF-hand" evidence="8">
    <location>
        <begin position="107"/>
        <end position="142"/>
    </location>
</feature>
<evidence type="ECO:0000256" key="3">
    <source>
        <dbReference type="ARBA" id="ARBA00022692"/>
    </source>
</evidence>
<dbReference type="OMA" id="WREDIMI"/>
<evidence type="ECO:0000256" key="4">
    <source>
        <dbReference type="ARBA" id="ARBA00022837"/>
    </source>
</evidence>
<comment type="caution">
    <text evidence="9">The sequence shown here is derived from an EMBL/GenBank/DDBJ whole genome shotgun (WGS) entry which is preliminary data.</text>
</comment>